<protein>
    <submittedName>
        <fullName evidence="2">Uncharacterized protein</fullName>
    </submittedName>
</protein>
<comment type="caution">
    <text evidence="2">The sequence shown here is derived from an EMBL/GenBank/DDBJ whole genome shotgun (WGS) entry which is preliminary data.</text>
</comment>
<organism evidence="2 4">
    <name type="scientific">Puccinia graminis f. sp. tritici</name>
    <dbReference type="NCBI Taxonomy" id="56615"/>
    <lineage>
        <taxon>Eukaryota</taxon>
        <taxon>Fungi</taxon>
        <taxon>Dikarya</taxon>
        <taxon>Basidiomycota</taxon>
        <taxon>Pucciniomycotina</taxon>
        <taxon>Pucciniomycetes</taxon>
        <taxon>Pucciniales</taxon>
        <taxon>Pucciniaceae</taxon>
        <taxon>Puccinia</taxon>
    </lineage>
</organism>
<evidence type="ECO:0000313" key="5">
    <source>
        <dbReference type="Proteomes" id="UP000325313"/>
    </source>
</evidence>
<gene>
    <name evidence="2" type="ORF">PGT21_022429</name>
    <name evidence="3" type="ORF">PGTUg99_021004</name>
</gene>
<keyword evidence="4" id="KW-1185">Reference proteome</keyword>
<evidence type="ECO:0000256" key="1">
    <source>
        <dbReference type="SAM" id="MobiDB-lite"/>
    </source>
</evidence>
<dbReference type="AlphaFoldDB" id="A0A5B0QJ99"/>
<proteinExistence type="predicted"/>
<dbReference type="Proteomes" id="UP000324748">
    <property type="component" value="Unassembled WGS sequence"/>
</dbReference>
<name>A0A5B0QJ99_PUCGR</name>
<reference evidence="4 5" key="1">
    <citation type="submission" date="2019-05" db="EMBL/GenBank/DDBJ databases">
        <title>Emergence of the Ug99 lineage of the wheat stem rust pathogen through somatic hybridization.</title>
        <authorList>
            <person name="Li F."/>
            <person name="Upadhyaya N.M."/>
            <person name="Sperschneider J."/>
            <person name="Matny O."/>
            <person name="Nguyen-Phuc H."/>
            <person name="Mago R."/>
            <person name="Raley C."/>
            <person name="Miller M.E."/>
            <person name="Silverstein K.A.T."/>
            <person name="Henningsen E."/>
            <person name="Hirsch C.D."/>
            <person name="Visser B."/>
            <person name="Pretorius Z.A."/>
            <person name="Steffenson B.J."/>
            <person name="Schwessinger B."/>
            <person name="Dodds P.N."/>
            <person name="Figueroa M."/>
        </authorList>
    </citation>
    <scope>NUCLEOTIDE SEQUENCE [LARGE SCALE GENOMIC DNA]</scope>
    <source>
        <strain evidence="2">21-0</strain>
        <strain evidence="3 5">Ug99</strain>
    </source>
</reference>
<dbReference type="EMBL" id="VDEP01000276">
    <property type="protein sequence ID" value="KAA1113693.1"/>
    <property type="molecule type" value="Genomic_DNA"/>
</dbReference>
<dbReference type="Proteomes" id="UP000325313">
    <property type="component" value="Unassembled WGS sequence"/>
</dbReference>
<evidence type="ECO:0000313" key="4">
    <source>
        <dbReference type="Proteomes" id="UP000324748"/>
    </source>
</evidence>
<sequence length="97" mass="10754">MTEGVSSVLEQSSLCRMRPCSDERDWLSPMSIGVLSAEQAYRTLGSPTALQTTPSYTLISRSLPVKHHRPVPQNALQQRPLRSYSSMTEGVSSVMEE</sequence>
<evidence type="ECO:0000313" key="3">
    <source>
        <dbReference type="EMBL" id="KAA1113693.1"/>
    </source>
</evidence>
<feature type="region of interest" description="Disordered" evidence="1">
    <location>
        <begin position="68"/>
        <end position="97"/>
    </location>
</feature>
<evidence type="ECO:0000313" key="2">
    <source>
        <dbReference type="EMBL" id="KAA1113133.1"/>
    </source>
</evidence>
<dbReference type="EMBL" id="VSWC01000015">
    <property type="protein sequence ID" value="KAA1113133.1"/>
    <property type="molecule type" value="Genomic_DNA"/>
</dbReference>
<accession>A0A5B0QJ99</accession>